<dbReference type="AlphaFoldDB" id="A0A1V6TZ81"/>
<accession>A0A1V6TZ81</accession>
<feature type="region of interest" description="Disordered" evidence="1">
    <location>
        <begin position="102"/>
        <end position="123"/>
    </location>
</feature>
<keyword evidence="3" id="KW-1185">Reference proteome</keyword>
<evidence type="ECO:0000313" key="2">
    <source>
        <dbReference type="EMBL" id="OQE31536.1"/>
    </source>
</evidence>
<comment type="caution">
    <text evidence="2">The sequence shown here is derived from an EMBL/GenBank/DDBJ whole genome shotgun (WGS) entry which is preliminary data.</text>
</comment>
<protein>
    <submittedName>
        <fullName evidence="2">Uncharacterized protein</fullName>
    </submittedName>
</protein>
<reference evidence="3" key="1">
    <citation type="journal article" date="2017" name="Nat. Microbiol.">
        <title>Global analysis of biosynthetic gene clusters reveals vast potential of secondary metabolite production in Penicillium species.</title>
        <authorList>
            <person name="Nielsen J.C."/>
            <person name="Grijseels S."/>
            <person name="Prigent S."/>
            <person name="Ji B."/>
            <person name="Dainat J."/>
            <person name="Nielsen K.F."/>
            <person name="Frisvad J.C."/>
            <person name="Workman M."/>
            <person name="Nielsen J."/>
        </authorList>
    </citation>
    <scope>NUCLEOTIDE SEQUENCE [LARGE SCALE GENOMIC DNA]</scope>
    <source>
        <strain evidence="3">IBT 24891</strain>
    </source>
</reference>
<feature type="region of interest" description="Disordered" evidence="1">
    <location>
        <begin position="176"/>
        <end position="212"/>
    </location>
</feature>
<sequence length="345" mass="38280">MRTGLDKPGALSLLIVVIFSLLTLAPSLSNIYNLKFTDFTYNLHGARRTYKGIGFEMPEARANGKCAYPETPLINEPVAEFSSDTSPIEYRKSWITASQYRPRGGRLSRSSSPGNNLPTVPGDITTVVNKSRLSYTTVESSFMLTRQARAFRTYFIQHLDDYQFFTPFSNRSSSAETAHINPTLPLSNHYPRPTPPNEPSPENTQTSNIEPTSSFKVPTNWMRLQLSPFHGIWQQACHATIDLWKIAPGLSIATPMKYCKSSWDYATSFLIEDQAKIKHSALIPQPQDSQARANVNVTSSLQGQVPKPASLSNDESTDAAIRTTPELKGSCMAVVIGLVVGILWF</sequence>
<name>A0A1V6TZ81_9EURO</name>
<organism evidence="2 3">
    <name type="scientific">Penicillium steckii</name>
    <dbReference type="NCBI Taxonomy" id="303698"/>
    <lineage>
        <taxon>Eukaryota</taxon>
        <taxon>Fungi</taxon>
        <taxon>Dikarya</taxon>
        <taxon>Ascomycota</taxon>
        <taxon>Pezizomycotina</taxon>
        <taxon>Eurotiomycetes</taxon>
        <taxon>Eurotiomycetidae</taxon>
        <taxon>Eurotiales</taxon>
        <taxon>Aspergillaceae</taxon>
        <taxon>Penicillium</taxon>
    </lineage>
</organism>
<dbReference type="Proteomes" id="UP000191285">
    <property type="component" value="Unassembled WGS sequence"/>
</dbReference>
<proteinExistence type="predicted"/>
<gene>
    <name evidence="2" type="ORF">PENSTE_c001G02458</name>
</gene>
<evidence type="ECO:0000313" key="3">
    <source>
        <dbReference type="Proteomes" id="UP000191285"/>
    </source>
</evidence>
<dbReference type="OrthoDB" id="4344543at2759"/>
<evidence type="ECO:0000256" key="1">
    <source>
        <dbReference type="SAM" id="MobiDB-lite"/>
    </source>
</evidence>
<feature type="compositionally biased region" description="Low complexity" evidence="1">
    <location>
        <begin position="102"/>
        <end position="118"/>
    </location>
</feature>
<dbReference type="EMBL" id="MLKD01000001">
    <property type="protein sequence ID" value="OQE31536.1"/>
    <property type="molecule type" value="Genomic_DNA"/>
</dbReference>